<reference evidence="2" key="1">
    <citation type="submission" date="2023-10" db="EMBL/GenBank/DDBJ databases">
        <authorList>
            <person name="Chen Y."/>
            <person name="Shah S."/>
            <person name="Dougan E. K."/>
            <person name="Thang M."/>
            <person name="Chan C."/>
        </authorList>
    </citation>
    <scope>NUCLEOTIDE SEQUENCE [LARGE SCALE GENOMIC DNA]</scope>
</reference>
<evidence type="ECO:0000313" key="3">
    <source>
        <dbReference type="Proteomes" id="UP001189429"/>
    </source>
</evidence>
<organism evidence="2 3">
    <name type="scientific">Prorocentrum cordatum</name>
    <dbReference type="NCBI Taxonomy" id="2364126"/>
    <lineage>
        <taxon>Eukaryota</taxon>
        <taxon>Sar</taxon>
        <taxon>Alveolata</taxon>
        <taxon>Dinophyceae</taxon>
        <taxon>Prorocentrales</taxon>
        <taxon>Prorocentraceae</taxon>
        <taxon>Prorocentrum</taxon>
    </lineage>
</organism>
<dbReference type="EMBL" id="CAUYUJ010000319">
    <property type="protein sequence ID" value="CAK0789888.1"/>
    <property type="molecule type" value="Genomic_DNA"/>
</dbReference>
<evidence type="ECO:0000313" key="2">
    <source>
        <dbReference type="EMBL" id="CAK0789888.1"/>
    </source>
</evidence>
<feature type="compositionally biased region" description="Low complexity" evidence="1">
    <location>
        <begin position="121"/>
        <end position="137"/>
    </location>
</feature>
<name>A0ABN9PEW7_9DINO</name>
<sequence length="224" mass="23634">RDFLAPPLHGSAPQVGIPGPRWRLPRWSLLRSGLSWACRSTCAPAAARGPADRAAAGWGALDGASPARGAPIEAAGGAAARQGGLTSQARAKLRALSAEYPQERSWTRRPAGGTALAASARAVTARSTRASSATAPRSRSRPLTWRRCCGTASAPRTPRLRLRAGGAHAEQVSAPEPCDPSGLGPAGHDADLVYEYLPGGDLFQRLYKSKLARGARTFFWHERL</sequence>
<gene>
    <name evidence="2" type="ORF">PCOR1329_LOCUS1317</name>
</gene>
<comment type="caution">
    <text evidence="2">The sequence shown here is derived from an EMBL/GenBank/DDBJ whole genome shotgun (WGS) entry which is preliminary data.</text>
</comment>
<proteinExistence type="predicted"/>
<accession>A0ABN9PEW7</accession>
<evidence type="ECO:0000256" key="1">
    <source>
        <dbReference type="SAM" id="MobiDB-lite"/>
    </source>
</evidence>
<dbReference type="Proteomes" id="UP001189429">
    <property type="component" value="Unassembled WGS sequence"/>
</dbReference>
<feature type="non-terminal residue" evidence="2">
    <location>
        <position position="224"/>
    </location>
</feature>
<feature type="non-terminal residue" evidence="2">
    <location>
        <position position="1"/>
    </location>
</feature>
<feature type="region of interest" description="Disordered" evidence="1">
    <location>
        <begin position="121"/>
        <end position="142"/>
    </location>
</feature>
<protein>
    <submittedName>
        <fullName evidence="2">Uncharacterized protein</fullName>
    </submittedName>
</protein>
<keyword evidence="3" id="KW-1185">Reference proteome</keyword>